<evidence type="ECO:0000256" key="1">
    <source>
        <dbReference type="SAM" id="MobiDB-lite"/>
    </source>
</evidence>
<dbReference type="EMBL" id="KN817523">
    <property type="protein sequence ID" value="KJA27735.1"/>
    <property type="molecule type" value="Genomic_DNA"/>
</dbReference>
<organism evidence="3 4">
    <name type="scientific">Hypholoma sublateritium (strain FD-334 SS-4)</name>
    <dbReference type="NCBI Taxonomy" id="945553"/>
    <lineage>
        <taxon>Eukaryota</taxon>
        <taxon>Fungi</taxon>
        <taxon>Dikarya</taxon>
        <taxon>Basidiomycota</taxon>
        <taxon>Agaricomycotina</taxon>
        <taxon>Agaricomycetes</taxon>
        <taxon>Agaricomycetidae</taxon>
        <taxon>Agaricales</taxon>
        <taxon>Agaricineae</taxon>
        <taxon>Strophariaceae</taxon>
        <taxon>Hypholoma</taxon>
    </lineage>
</organism>
<keyword evidence="2" id="KW-0812">Transmembrane</keyword>
<protein>
    <submittedName>
        <fullName evidence="3">Uncharacterized protein</fullName>
    </submittedName>
</protein>
<evidence type="ECO:0000313" key="3">
    <source>
        <dbReference type="EMBL" id="KJA27735.1"/>
    </source>
</evidence>
<feature type="compositionally biased region" description="Basic residues" evidence="1">
    <location>
        <begin position="234"/>
        <end position="246"/>
    </location>
</feature>
<dbReference type="AlphaFoldDB" id="A0A0D2Q7R1"/>
<keyword evidence="4" id="KW-1185">Reference proteome</keyword>
<feature type="transmembrane region" description="Helical" evidence="2">
    <location>
        <begin position="66"/>
        <end position="84"/>
    </location>
</feature>
<dbReference type="Proteomes" id="UP000054270">
    <property type="component" value="Unassembled WGS sequence"/>
</dbReference>
<reference evidence="4" key="1">
    <citation type="submission" date="2014-04" db="EMBL/GenBank/DDBJ databases">
        <title>Evolutionary Origins and Diversification of the Mycorrhizal Mutualists.</title>
        <authorList>
            <consortium name="DOE Joint Genome Institute"/>
            <consortium name="Mycorrhizal Genomics Consortium"/>
            <person name="Kohler A."/>
            <person name="Kuo A."/>
            <person name="Nagy L.G."/>
            <person name="Floudas D."/>
            <person name="Copeland A."/>
            <person name="Barry K.W."/>
            <person name="Cichocki N."/>
            <person name="Veneault-Fourrey C."/>
            <person name="LaButti K."/>
            <person name="Lindquist E.A."/>
            <person name="Lipzen A."/>
            <person name="Lundell T."/>
            <person name="Morin E."/>
            <person name="Murat C."/>
            <person name="Riley R."/>
            <person name="Ohm R."/>
            <person name="Sun H."/>
            <person name="Tunlid A."/>
            <person name="Henrissat B."/>
            <person name="Grigoriev I.V."/>
            <person name="Hibbett D.S."/>
            <person name="Martin F."/>
        </authorList>
    </citation>
    <scope>NUCLEOTIDE SEQUENCE [LARGE SCALE GENOMIC DNA]</scope>
    <source>
        <strain evidence="4">FD-334 SS-4</strain>
    </source>
</reference>
<dbReference type="OMA" id="TGWMIRT"/>
<feature type="region of interest" description="Disordered" evidence="1">
    <location>
        <begin position="147"/>
        <end position="172"/>
    </location>
</feature>
<name>A0A0D2Q7R1_HYPSF</name>
<feature type="transmembrane region" description="Helical" evidence="2">
    <location>
        <begin position="96"/>
        <end position="116"/>
    </location>
</feature>
<accession>A0A0D2Q7R1</accession>
<feature type="region of interest" description="Disordered" evidence="1">
    <location>
        <begin position="213"/>
        <end position="246"/>
    </location>
</feature>
<gene>
    <name evidence="3" type="ORF">HYPSUDRAFT_197899</name>
</gene>
<keyword evidence="2" id="KW-1133">Transmembrane helix</keyword>
<proteinExistence type="predicted"/>
<feature type="compositionally biased region" description="Basic residues" evidence="1">
    <location>
        <begin position="155"/>
        <end position="164"/>
    </location>
</feature>
<evidence type="ECO:0000313" key="4">
    <source>
        <dbReference type="Proteomes" id="UP000054270"/>
    </source>
</evidence>
<sequence length="246" mass="26681">MANPAPGVLPALLDPLLEYLSSILPPPLYSLLVKLVSHSLAAVFALLKLSNSFLANAPEDWNVQTILPPLITIFTAYLAISSFYRTTSWLLRISFWFMKWGTLFGVLIGGLGYLLGTAGGDALANQGGIPDVGGLLWSLLEDPRNMKATRSTSSRNKKSNAKRPKPWESFDRHKDWQYQDGTGNKDAQQIISQIVDAAGNMFGGSWLGALKSIVGDTGGKSNDDDSTTYSRSSPKSKAKGKTSKTR</sequence>
<keyword evidence="2" id="KW-0472">Membrane</keyword>
<evidence type="ECO:0000256" key="2">
    <source>
        <dbReference type="SAM" id="Phobius"/>
    </source>
</evidence>
<dbReference type="OrthoDB" id="2502792at2759"/>